<reference evidence="1 2" key="1">
    <citation type="journal article" date="2021" name="Int. J. Syst. Evol. Microbiol.">
        <title>Amazonocrinis nigriterrae gen. nov., sp. nov., Atlanticothrix silvestris gen. nov., sp. nov. and Dendronalium phyllosphericum gen. nov., sp. nov., nostocacean cyanobacteria from Brazilian environments.</title>
        <authorList>
            <person name="Alvarenga D.O."/>
            <person name="Andreote A.P.D."/>
            <person name="Branco L.H.Z."/>
            <person name="Delbaje E."/>
            <person name="Cruz R.B."/>
            <person name="Varani A.M."/>
            <person name="Fiore M.F."/>
        </authorList>
    </citation>
    <scope>NUCLEOTIDE SEQUENCE [LARGE SCALE GENOMIC DNA]</scope>
    <source>
        <strain evidence="1 2">CENA369</strain>
    </source>
</reference>
<protein>
    <submittedName>
        <fullName evidence="1">Uncharacterized protein</fullName>
    </submittedName>
</protein>
<dbReference type="RefSeq" id="WP_214432615.1">
    <property type="nucleotide sequence ID" value="NZ_JAECZA010000044.1"/>
</dbReference>
<sequence length="54" mass="6123">MQELANNGMFENARKVLNALSKLENYSRLLANYSITHLVKVRNYFGLVLLAIAP</sequence>
<dbReference type="Proteomes" id="UP000662314">
    <property type="component" value="Unassembled WGS sequence"/>
</dbReference>
<gene>
    <name evidence="1" type="ORF">I8752_12355</name>
</gene>
<accession>A0A8J7I4D5</accession>
<proteinExistence type="predicted"/>
<dbReference type="AlphaFoldDB" id="A0A8J7I4D5"/>
<name>A0A8J7I4D5_9NOST</name>
<comment type="caution">
    <text evidence="1">The sequence shown here is derived from an EMBL/GenBank/DDBJ whole genome shotgun (WGS) entry which is preliminary data.</text>
</comment>
<keyword evidence="2" id="KW-1185">Reference proteome</keyword>
<evidence type="ECO:0000313" key="1">
    <source>
        <dbReference type="EMBL" id="MBH8573798.1"/>
    </source>
</evidence>
<dbReference type="EMBL" id="JAECZA010000044">
    <property type="protein sequence ID" value="MBH8573798.1"/>
    <property type="molecule type" value="Genomic_DNA"/>
</dbReference>
<organism evidence="1 2">
    <name type="scientific">Dendronalium phyllosphericum CENA369</name>
    <dbReference type="NCBI Taxonomy" id="1725256"/>
    <lineage>
        <taxon>Bacteria</taxon>
        <taxon>Bacillati</taxon>
        <taxon>Cyanobacteriota</taxon>
        <taxon>Cyanophyceae</taxon>
        <taxon>Nostocales</taxon>
        <taxon>Nostocaceae</taxon>
        <taxon>Dendronalium</taxon>
        <taxon>Dendronalium phyllosphericum</taxon>
    </lineage>
</organism>
<evidence type="ECO:0000313" key="2">
    <source>
        <dbReference type="Proteomes" id="UP000662314"/>
    </source>
</evidence>